<evidence type="ECO:0000256" key="1">
    <source>
        <dbReference type="SAM" id="Phobius"/>
    </source>
</evidence>
<keyword evidence="1" id="KW-1133">Transmembrane helix</keyword>
<dbReference type="HOGENOM" id="CLU_2479514_0_0_6"/>
<dbReference type="AlphaFoldDB" id="A0A0A8US34"/>
<keyword evidence="3" id="KW-1185">Reference proteome</keyword>
<dbReference type="Proteomes" id="UP000032803">
    <property type="component" value="Chromosome I"/>
</dbReference>
<evidence type="ECO:0000313" key="2">
    <source>
        <dbReference type="EMBL" id="CEK11640.1"/>
    </source>
</evidence>
<reference evidence="3" key="1">
    <citation type="submission" date="2014-09" db="EMBL/GenBank/DDBJ databases">
        <authorList>
            <person name="Gomez-Valero L."/>
        </authorList>
    </citation>
    <scope>NUCLEOTIDE SEQUENCE [LARGE SCALE GENOMIC DNA]</scope>
    <source>
        <strain evidence="3">ATCC35250</strain>
    </source>
</reference>
<keyword evidence="1" id="KW-0472">Membrane</keyword>
<keyword evidence="1" id="KW-0812">Transmembrane</keyword>
<organism evidence="2 3">
    <name type="scientific">Legionella hackeliae</name>
    <dbReference type="NCBI Taxonomy" id="449"/>
    <lineage>
        <taxon>Bacteria</taxon>
        <taxon>Pseudomonadati</taxon>
        <taxon>Pseudomonadota</taxon>
        <taxon>Gammaproteobacteria</taxon>
        <taxon>Legionellales</taxon>
        <taxon>Legionellaceae</taxon>
        <taxon>Legionella</taxon>
    </lineage>
</organism>
<name>A0A0A8US34_LEGHA</name>
<accession>A0A0A8US34</accession>
<dbReference type="EMBL" id="LN681225">
    <property type="protein sequence ID" value="CEK11640.1"/>
    <property type="molecule type" value="Genomic_DNA"/>
</dbReference>
<gene>
    <name evidence="2" type="ORF">LHA_2637</name>
</gene>
<evidence type="ECO:0000313" key="3">
    <source>
        <dbReference type="Proteomes" id="UP000032803"/>
    </source>
</evidence>
<sequence>MTMSKVDIAKTFASSFKQAAGDTTASAYSSSIRFVAIMLVIIGLIWCINQFMGNTEKEQEGFLILLGSRLIRIVLGFCLFILILIVKGN</sequence>
<dbReference type="STRING" id="449.LHA_2637"/>
<feature type="transmembrane region" description="Helical" evidence="1">
    <location>
        <begin position="61"/>
        <end position="86"/>
    </location>
</feature>
<proteinExistence type="predicted"/>
<dbReference type="KEGG" id="lha:LHA_2637"/>
<feature type="transmembrane region" description="Helical" evidence="1">
    <location>
        <begin position="31"/>
        <end position="49"/>
    </location>
</feature>
<protein>
    <submittedName>
        <fullName evidence="2">Uncharacterized protein</fullName>
    </submittedName>
</protein>